<feature type="domain" description="Sacsin/Nov" evidence="2">
    <location>
        <begin position="50"/>
        <end position="153"/>
    </location>
</feature>
<dbReference type="OMA" id="EATEETC"/>
<dbReference type="EMBL" id="AWWV01016012">
    <property type="protein sequence ID" value="OMO50900.1"/>
    <property type="molecule type" value="Genomic_DNA"/>
</dbReference>
<gene>
    <name evidence="3" type="ORF">CCACVL1_30168</name>
</gene>
<accession>A0A1R3FYP9</accession>
<protein>
    <recommendedName>
        <fullName evidence="2">Sacsin/Nov domain-containing protein</fullName>
    </recommendedName>
</protein>
<dbReference type="OrthoDB" id="1262810at2759"/>
<dbReference type="AlphaFoldDB" id="A0A1R3FYP9"/>
<reference evidence="3 4" key="1">
    <citation type="submission" date="2013-09" db="EMBL/GenBank/DDBJ databases">
        <title>Corchorus capsularis genome sequencing.</title>
        <authorList>
            <person name="Alam M."/>
            <person name="Haque M.S."/>
            <person name="Islam M.S."/>
            <person name="Emdad E.M."/>
            <person name="Islam M.M."/>
            <person name="Ahmed B."/>
            <person name="Halim A."/>
            <person name="Hossen Q.M.M."/>
            <person name="Hossain M.Z."/>
            <person name="Ahmed R."/>
            <person name="Khan M.M."/>
            <person name="Islam R."/>
            <person name="Rashid M.M."/>
            <person name="Khan S.A."/>
            <person name="Rahman M.S."/>
            <person name="Alam M."/>
        </authorList>
    </citation>
    <scope>NUCLEOTIDE SEQUENCE [LARGE SCALE GENOMIC DNA]</scope>
    <source>
        <strain evidence="4">cv. CVL-1</strain>
        <tissue evidence="3">Whole seedling</tissue>
    </source>
</reference>
<dbReference type="NCBIfam" id="NF047352">
    <property type="entry name" value="P_loop_sacsin"/>
    <property type="match status" value="1"/>
</dbReference>
<dbReference type="InterPro" id="IPR058210">
    <property type="entry name" value="SACS/Nov_dom"/>
</dbReference>
<comment type="caution">
    <text evidence="3">The sequence shown here is derived from an EMBL/GenBank/DDBJ whole genome shotgun (WGS) entry which is preliminary data.</text>
</comment>
<dbReference type="Gene3D" id="3.30.565.10">
    <property type="entry name" value="Histidine kinase-like ATPase, C-terminal domain"/>
    <property type="match status" value="1"/>
</dbReference>
<evidence type="ECO:0000256" key="1">
    <source>
        <dbReference type="SAM" id="MobiDB-lite"/>
    </source>
</evidence>
<dbReference type="PANTHER" id="PTHR32387">
    <property type="entry name" value="WU:FJ29H11"/>
    <property type="match status" value="1"/>
</dbReference>
<dbReference type="Gramene" id="OMO50900">
    <property type="protein sequence ID" value="OMO50900"/>
    <property type="gene ID" value="CCACVL1_30168"/>
</dbReference>
<dbReference type="Proteomes" id="UP000188268">
    <property type="component" value="Unassembled WGS sequence"/>
</dbReference>
<keyword evidence="4" id="KW-1185">Reference proteome</keyword>
<evidence type="ECO:0000313" key="4">
    <source>
        <dbReference type="Proteomes" id="UP000188268"/>
    </source>
</evidence>
<dbReference type="InterPro" id="IPR036890">
    <property type="entry name" value="HATPase_C_sf"/>
</dbReference>
<evidence type="ECO:0000313" key="3">
    <source>
        <dbReference type="EMBL" id="OMO50900.1"/>
    </source>
</evidence>
<dbReference type="InterPro" id="IPR052957">
    <property type="entry name" value="Auxin_embryo_med"/>
</dbReference>
<name>A0A1R3FYP9_COCAP</name>
<feature type="region of interest" description="Disordered" evidence="1">
    <location>
        <begin position="1218"/>
        <end position="1237"/>
    </location>
</feature>
<proteinExistence type="predicted"/>
<organism evidence="3 4">
    <name type="scientific">Corchorus capsularis</name>
    <name type="common">Jute</name>
    <dbReference type="NCBI Taxonomy" id="210143"/>
    <lineage>
        <taxon>Eukaryota</taxon>
        <taxon>Viridiplantae</taxon>
        <taxon>Streptophyta</taxon>
        <taxon>Embryophyta</taxon>
        <taxon>Tracheophyta</taxon>
        <taxon>Spermatophyta</taxon>
        <taxon>Magnoliopsida</taxon>
        <taxon>eudicotyledons</taxon>
        <taxon>Gunneridae</taxon>
        <taxon>Pentapetalae</taxon>
        <taxon>rosids</taxon>
        <taxon>malvids</taxon>
        <taxon>Malvales</taxon>
        <taxon>Malvaceae</taxon>
        <taxon>Grewioideae</taxon>
        <taxon>Apeibeae</taxon>
        <taxon>Corchorus</taxon>
    </lineage>
</organism>
<dbReference type="SUPFAM" id="SSF55874">
    <property type="entry name" value="ATPase domain of HSP90 chaperone/DNA topoisomerase II/histidine kinase"/>
    <property type="match status" value="1"/>
</dbReference>
<dbReference type="Pfam" id="PF25794">
    <property type="entry name" value="SACS"/>
    <property type="match status" value="1"/>
</dbReference>
<dbReference type="PANTHER" id="PTHR32387:SF11">
    <property type="entry name" value="PROTEIN NO VEIN C-TERMINAL DOMAIN-CONTAINING PROTEIN"/>
    <property type="match status" value="1"/>
</dbReference>
<evidence type="ECO:0000259" key="2">
    <source>
        <dbReference type="Pfam" id="PF25794"/>
    </source>
</evidence>
<sequence length="1237" mass="140617">MAGDCIAATAAAKQHIEEIRSKKFAIGSKEPNPLTEDLHHAVTSLSAELYTKDVHFLMELIQNSEDNAYPDGVQPTLEFVLTTRDITRTGAPSTLLVFNNEVGFTKTNMESVCSVGRSTKKGKRNLGFIGEKGIGFKSVFLVSMHPHIFSNGYQVKFSEAPNQDCGIGYIVPEWVEDNAVVSDVYDIYGVDKILPTTTIILPLKPEKVEAVKRQLSQLHPELLLFLCKIKRLSVRGWSNDPNESENVSAIFISSETHQNAMPSDRANSCVVHLSAKEKVEATEETCQYFMWRQAFQVKPESKVSTRNDVDDWIISLAFPFGKRLKRGTSSIGIFAFLPTEMVTNFPFVIHADFILASSREAILLDNKWNMGILGCASSIPELNNVRESIKIMVQEARIIPCKMFSGRKHYRKPGSAIRIHKKFRELLCDVQNQDISLKGWNSCTVYDYAVKVFHALNSKNEPEIAIDCAHFIYHSHSHGFIAESELHHLCTIMPIVDGSGLVRKQRSVTLVPISRSKWPTLSGPTNPFLKQNYVDIAEVYAKSYQCNGEHTPEEELLDFLAKNLEAKDLPQLCPPDMVLPLKSYLTCEEAYLLLDWIRFLRISGLSIPQNFIQSIRIRRWMKTYSGLSCPSQCFLLDTTAKIVFETMKIVLHDCFILEQEFYSDRLFSYVDELKYLGVRFGFDDLQRLLANRFKSLTSSILSKEYTYSLLMFISISREKKMLDEDWLNPIKEGRWLQTSQGSRAPKESLFLQSETEVEAVLKITNLPVVDESFYGSKLSTFSFELTILGVMLTIERAYDLIAQNLKFPADVTSMTGNCGLLILRCIRYMGSSASEFIDNVTEQPWLKINSGFECPRKCILYDGKWYSLFNIVDMPIIDEGFYGSEIRSFMAEMKVIGVAVDFESAFQMIMAQFKLLSASHSLTPANIISLLICVREMIQKRPSQLFEFHSSLLGEMWLKTRLGYRAPKESILFSSKWVDFAEGAGFVARGLKQPIDSSLITRDSAISLLECIKCLMSECNDQNAFVGFLDYLKGSKWLKTTFGYRIPEQCILFDPTWEVGLLKMILAFLAGPMMFMPAKRRFKAAKSLLELSVFETDKAIQVNYQLLLSRRSKTLEARRTKMVFWDRSSHRLFLDRSGFEDRKTNIEFASSFAQEVADGVLSQGPADAIYNLSKLLQIGFMFEFKEDAVKFLLIKENLELFVEDTEFLNAEFGKRTHPRSEQLGPLTPVPSSKKRCQ</sequence>
<dbReference type="STRING" id="210143.A0A1R3FYP9"/>